<proteinExistence type="predicted"/>
<name>A0A5E4V2E1_9BURK</name>
<dbReference type="Proteomes" id="UP000368474">
    <property type="component" value="Unassembled WGS sequence"/>
</dbReference>
<evidence type="ECO:0000313" key="3">
    <source>
        <dbReference type="Proteomes" id="UP000368474"/>
    </source>
</evidence>
<feature type="region of interest" description="Disordered" evidence="1">
    <location>
        <begin position="1"/>
        <end position="28"/>
    </location>
</feature>
<accession>A0A5E4V2E1</accession>
<reference evidence="2 3" key="1">
    <citation type="submission" date="2019-08" db="EMBL/GenBank/DDBJ databases">
        <authorList>
            <person name="Peeters C."/>
        </authorList>
    </citation>
    <scope>NUCLEOTIDE SEQUENCE [LARGE SCALE GENOMIC DNA]</scope>
    <source>
        <strain evidence="2 3">LMG 31116</strain>
    </source>
</reference>
<evidence type="ECO:0000313" key="2">
    <source>
        <dbReference type="EMBL" id="VVE05973.1"/>
    </source>
</evidence>
<protein>
    <submittedName>
        <fullName evidence="2">Uncharacterized protein</fullName>
    </submittedName>
</protein>
<sequence length="58" mass="6155">MEDGSPRMWPVGTAPMACDTPTGDAEPDPRIFVITDRAPRGAAGSVRADFRRHLSGSA</sequence>
<evidence type="ECO:0000256" key="1">
    <source>
        <dbReference type="SAM" id="MobiDB-lite"/>
    </source>
</evidence>
<dbReference type="AlphaFoldDB" id="A0A5E4V2E1"/>
<gene>
    <name evidence="2" type="ORF">PMO31116_02349</name>
</gene>
<dbReference type="EMBL" id="CABPSD010000006">
    <property type="protein sequence ID" value="VVE05973.1"/>
    <property type="molecule type" value="Genomic_DNA"/>
</dbReference>
<keyword evidence="3" id="KW-1185">Reference proteome</keyword>
<organism evidence="2 3">
    <name type="scientific">Pandoraea morbifera</name>
    <dbReference type="NCBI Taxonomy" id="2508300"/>
    <lineage>
        <taxon>Bacteria</taxon>
        <taxon>Pseudomonadati</taxon>
        <taxon>Pseudomonadota</taxon>
        <taxon>Betaproteobacteria</taxon>
        <taxon>Burkholderiales</taxon>
        <taxon>Burkholderiaceae</taxon>
        <taxon>Pandoraea</taxon>
    </lineage>
</organism>